<evidence type="ECO:0000313" key="1">
    <source>
        <dbReference type="EMBL" id="QDE70183.1"/>
    </source>
</evidence>
<dbReference type="PROSITE" id="PS51257">
    <property type="entry name" value="PROKAR_LIPOPROTEIN"/>
    <property type="match status" value="1"/>
</dbReference>
<protein>
    <recommendedName>
        <fullName evidence="3">WD40 repeat domain-containing protein</fullName>
    </recommendedName>
</protein>
<name>A0AAE6G377_MYXXA</name>
<dbReference type="AlphaFoldDB" id="A0AAE6G377"/>
<dbReference type="PANTHER" id="PTHR19879">
    <property type="entry name" value="TRANSCRIPTION INITIATION FACTOR TFIID"/>
    <property type="match status" value="1"/>
</dbReference>
<organism evidence="1 2">
    <name type="scientific">Myxococcus xanthus</name>
    <dbReference type="NCBI Taxonomy" id="34"/>
    <lineage>
        <taxon>Bacteria</taxon>
        <taxon>Pseudomonadati</taxon>
        <taxon>Myxococcota</taxon>
        <taxon>Myxococcia</taxon>
        <taxon>Myxococcales</taxon>
        <taxon>Cystobacterineae</taxon>
        <taxon>Myxococcaceae</taxon>
        <taxon>Myxococcus</taxon>
    </lineage>
</organism>
<dbReference type="Proteomes" id="UP000320179">
    <property type="component" value="Chromosome"/>
</dbReference>
<dbReference type="InterPro" id="IPR015943">
    <property type="entry name" value="WD40/YVTN_repeat-like_dom_sf"/>
</dbReference>
<proteinExistence type="predicted"/>
<dbReference type="RefSeq" id="WP_140799479.1">
    <property type="nucleotide sequence ID" value="NZ_CP017173.1"/>
</dbReference>
<gene>
    <name evidence="1" type="ORF">BHS09_26165</name>
</gene>
<dbReference type="EMBL" id="CP017174">
    <property type="protein sequence ID" value="QDE70183.1"/>
    <property type="molecule type" value="Genomic_DNA"/>
</dbReference>
<dbReference type="SUPFAM" id="SSF50978">
    <property type="entry name" value="WD40 repeat-like"/>
    <property type="match status" value="1"/>
</dbReference>
<dbReference type="SUPFAM" id="SSF82171">
    <property type="entry name" value="DPP6 N-terminal domain-like"/>
    <property type="match status" value="1"/>
</dbReference>
<evidence type="ECO:0008006" key="3">
    <source>
        <dbReference type="Google" id="ProtNLM"/>
    </source>
</evidence>
<dbReference type="SMART" id="SM00320">
    <property type="entry name" value="WD40"/>
    <property type="match status" value="6"/>
</dbReference>
<dbReference type="InterPro" id="IPR036322">
    <property type="entry name" value="WD40_repeat_dom_sf"/>
</dbReference>
<evidence type="ECO:0000313" key="2">
    <source>
        <dbReference type="Proteomes" id="UP000320179"/>
    </source>
</evidence>
<dbReference type="InterPro" id="IPR001680">
    <property type="entry name" value="WD40_rpt"/>
</dbReference>
<dbReference type="Pfam" id="PF00400">
    <property type="entry name" value="WD40"/>
    <property type="match status" value="2"/>
</dbReference>
<reference evidence="1 2" key="1">
    <citation type="journal article" date="2019" name="Science">
        <title>Social genes are selection hotspots in kin groups of a soil microbe.</title>
        <authorList>
            <person name="Wielgoss S."/>
            <person name="Wolfensberger R."/>
            <person name="Sun L."/>
            <person name="Fiegna F."/>
            <person name="Velicer G.J."/>
        </authorList>
    </citation>
    <scope>NUCLEOTIDE SEQUENCE [LARGE SCALE GENOMIC DNA]</scope>
    <source>
        <strain evidence="1 2">MC3.5.9c15</strain>
    </source>
</reference>
<dbReference type="PANTHER" id="PTHR19879:SF9">
    <property type="entry name" value="TRANSCRIPTION INITIATION FACTOR TFIID SUBUNIT 5"/>
    <property type="match status" value="1"/>
</dbReference>
<accession>A0AAE6G377</accession>
<dbReference type="Gene3D" id="2.130.10.10">
    <property type="entry name" value="YVTN repeat-like/Quinoprotein amine dehydrogenase"/>
    <property type="match status" value="4"/>
</dbReference>
<sequence length="627" mass="66067">MRIGHSAVLALVVLGACSEGSPPSTPDPIPVPPVSSAAPFRPCGAIGAGALVASAMSPDGTVLAAATLSGQLVLYRRDGSRLSTLWDLPGQQVGVAFSKDGRILAAASRTQTRVWSFPDLAPVRTFAHPHAGRTTSVALSADGAFIATGGFDSPTSETAIVKIWSVADGGMLGSWQRQYEQVVQSLSFSPDGAGLAIALRHSVWVVGVPAAGEPRSLPNLSGGQVSWSADGALLASGGRVVRADTGVVVKPSENSLLLDASAFSPDGRFYAEAAEAGVTVYRVEDWTKLHVFPRQGASRVSRLGFSRDGTELILDLGVDSFWCNGSGQSCGPWGNEVVIQSLQDLGLVRTLSLGPQMRGRVAFSPDGSLLAGNADGVLGVWRTADLSAVEAPAVANPWRIQFSPDLRKVRVDAAIYDSVTGQRLQPFLDQALSADFSVSARIEGRKLFLNDVATGRFLRDVDVEEDQVIGFSPDGRFIATNQFSGRNRIWLRDVATGTVSETFDQGFNAGGPDLSFSPNGRWLGSADGTGFSSVEVLGLQGWVSASLPRGFASAFSPDSSVLALGNVESEVLLWKTSDFTVRERLSGHGTSIAQEQWPQSIIGVVFARTGQLATLGADRTVRLWCSP</sequence>